<sequence>MASDRSLSELRERYEEFKTVRGWEQFHTPQNIAQALSVEASELLECFLWHDNVSAKRINQDPELRDQIREELADVVIYALSMASELEIDLLDAVDEKLEANAERFDPETSTEITAHLQEWQRESRD</sequence>
<dbReference type="CDD" id="cd11537">
    <property type="entry name" value="NTP-PPase_RS21-C6_like"/>
    <property type="match status" value="1"/>
</dbReference>
<dbReference type="Gene3D" id="1.10.287.1080">
    <property type="entry name" value="MazG-like"/>
    <property type="match status" value="1"/>
</dbReference>
<accession>A0A4P8K0D8</accession>
<dbReference type="GeneID" id="40153291"/>
<evidence type="ECO:0000313" key="2">
    <source>
        <dbReference type="Proteomes" id="UP000298722"/>
    </source>
</evidence>
<dbReference type="Proteomes" id="UP000298722">
    <property type="component" value="Chromosome"/>
</dbReference>
<dbReference type="InterPro" id="IPR025984">
    <property type="entry name" value="DCTPP"/>
</dbReference>
<name>A0A4P8K0D8_HALMA</name>
<evidence type="ECO:0000313" key="1">
    <source>
        <dbReference type="EMBL" id="QCP91914.1"/>
    </source>
</evidence>
<dbReference type="SUPFAM" id="SSF101386">
    <property type="entry name" value="all-alpha NTP pyrophosphatases"/>
    <property type="match status" value="1"/>
</dbReference>
<dbReference type="InterPro" id="IPR052555">
    <property type="entry name" value="dCTP_Pyrophosphatase"/>
</dbReference>
<dbReference type="PANTHER" id="PTHR46523">
    <property type="entry name" value="DCTP PYROPHOSPHATASE 1"/>
    <property type="match status" value="1"/>
</dbReference>
<dbReference type="PIRSF" id="PIRSF029826">
    <property type="entry name" value="UCP029826_pph"/>
    <property type="match status" value="1"/>
</dbReference>
<dbReference type="AlphaFoldDB" id="A0A4P8K0D8"/>
<dbReference type="RefSeq" id="WP_049939000.1">
    <property type="nucleotide sequence ID" value="NC_006396.1"/>
</dbReference>
<proteinExistence type="predicted"/>
<dbReference type="GO" id="GO:0047429">
    <property type="term" value="F:nucleoside triphosphate diphosphatase activity"/>
    <property type="evidence" value="ECO:0007669"/>
    <property type="project" value="InterPro"/>
</dbReference>
<gene>
    <name evidence="1" type="ORF">E6P14_14005</name>
</gene>
<organism evidence="1 2">
    <name type="scientific">Haloarcula marismortui (strain ATCC 43049 / DSM 3752 / JCM 8966 / VKM B-1809)</name>
    <name type="common">Halobacterium marismortui</name>
    <dbReference type="NCBI Taxonomy" id="272569"/>
    <lineage>
        <taxon>Archaea</taxon>
        <taxon>Methanobacteriati</taxon>
        <taxon>Methanobacteriota</taxon>
        <taxon>Stenosarchaea group</taxon>
        <taxon>Halobacteria</taxon>
        <taxon>Halobacteriales</taxon>
        <taxon>Haloarculaceae</taxon>
        <taxon>Haloarcula</taxon>
    </lineage>
</organism>
<dbReference type="Pfam" id="PF12643">
    <property type="entry name" value="MazG-like"/>
    <property type="match status" value="1"/>
</dbReference>
<protein>
    <submittedName>
        <fullName evidence="1">Nucleotide pyrophosphohydrolase</fullName>
    </submittedName>
</protein>
<dbReference type="GO" id="GO:0009143">
    <property type="term" value="P:nucleoside triphosphate catabolic process"/>
    <property type="evidence" value="ECO:0007669"/>
    <property type="project" value="InterPro"/>
</dbReference>
<reference evidence="1 2" key="1">
    <citation type="submission" date="2019-04" db="EMBL/GenBank/DDBJ databases">
        <title>Methylomes of two halophilic Archaea, Haloarcula marismortui and Haloferax mediterranei.</title>
        <authorList>
            <person name="DasSarma S."/>
            <person name="DasSarma P."/>
            <person name="DasSarma S."/>
            <person name="Fomenkov A."/>
            <person name="Vincze T."/>
            <person name="Anton B.P."/>
            <person name="Roberts R.J."/>
        </authorList>
    </citation>
    <scope>NUCLEOTIDE SEQUENCE [LARGE SCALE GENOMIC DNA]</scope>
    <source>
        <strain evidence="1 2">ATCC 43049</strain>
    </source>
</reference>
<dbReference type="EMBL" id="CP039138">
    <property type="protein sequence ID" value="QCP91914.1"/>
    <property type="molecule type" value="Genomic_DNA"/>
</dbReference>
<dbReference type="PANTHER" id="PTHR46523:SF1">
    <property type="entry name" value="DCTP PYROPHOSPHATASE 1"/>
    <property type="match status" value="1"/>
</dbReference>
<keyword evidence="1" id="KW-0378">Hydrolase</keyword>